<dbReference type="GO" id="GO:0016740">
    <property type="term" value="F:transferase activity"/>
    <property type="evidence" value="ECO:0007669"/>
    <property type="project" value="UniProtKB-KW"/>
</dbReference>
<dbReference type="KEGG" id="pchm:VFPPC_08136"/>
<keyword evidence="2" id="KW-1185">Reference proteome</keyword>
<keyword evidence="1" id="KW-0808">Transferase</keyword>
<protein>
    <submittedName>
        <fullName evidence="1">Succinyl-3-ketoacid-coenzyme a transferase</fullName>
    </submittedName>
</protein>
<organism evidence="1 2">
    <name type="scientific">Pochonia chlamydosporia 170</name>
    <dbReference type="NCBI Taxonomy" id="1380566"/>
    <lineage>
        <taxon>Eukaryota</taxon>
        <taxon>Fungi</taxon>
        <taxon>Dikarya</taxon>
        <taxon>Ascomycota</taxon>
        <taxon>Pezizomycotina</taxon>
        <taxon>Sordariomycetes</taxon>
        <taxon>Hypocreomycetidae</taxon>
        <taxon>Hypocreales</taxon>
        <taxon>Clavicipitaceae</taxon>
        <taxon>Pochonia</taxon>
    </lineage>
</organism>
<proteinExistence type="predicted"/>
<accession>A0A179FM00</accession>
<dbReference type="AlphaFoldDB" id="A0A179FM00"/>
<name>A0A179FM00_METCM</name>
<sequence length="478" mass="54217">MFDKTSGQVYREWTVPRQSLTIHDGERDWSRRRPYPLFTPRGTKGPRSLIDMATHVIANNIGDVTEHHLESIPSRLLWRIWRFLEARGVCLHAWKLFSRILVADDEDMTLGLYRFRQHICRPTEELKIYTQPLTSSSTQFIAHLTISGGCQFSTHELLCLADMKNLGVLELIKPADEVRSTFPEVNDRVVRGWSEMDTPFPLLRVLRIWGDQDITQESLRWITEFPSVALYDVTASKSDWPDPSSSAHEHGWEIAGPASGMEDSLLRYLLLFAPLEQIRSNRLKELSKRIDADLSLLCRDSRCSVKFVADGQAPPLLDYLTDTAKAYLPTWDIETSVKAGGSCHDIAFETWAFWLYAFIGQLGKDQDLSLCEAQTDSQAVVGPFTLPSKSFACLFLGHSGRGGITSTPSYVSRGLFATKRMTFTRPLVVQGLGKLHLSQKASRKATNMVWSEQAEPSLRRNKRRRLDEVLRSLGNDIS</sequence>
<dbReference type="EMBL" id="LSBJ02000004">
    <property type="protein sequence ID" value="OAQ66602.1"/>
    <property type="molecule type" value="Genomic_DNA"/>
</dbReference>
<evidence type="ECO:0000313" key="1">
    <source>
        <dbReference type="EMBL" id="OAQ66602.1"/>
    </source>
</evidence>
<gene>
    <name evidence="1" type="ORF">VFPPC_08136</name>
</gene>
<dbReference type="GeneID" id="28850888"/>
<reference evidence="1 2" key="1">
    <citation type="journal article" date="2016" name="PLoS Pathog.">
        <title>Biosynthesis of antibiotic leucinostatins in bio-control fungus Purpureocillium lilacinum and their inhibition on phytophthora revealed by genome mining.</title>
        <authorList>
            <person name="Wang G."/>
            <person name="Liu Z."/>
            <person name="Lin R."/>
            <person name="Li E."/>
            <person name="Mao Z."/>
            <person name="Ling J."/>
            <person name="Yang Y."/>
            <person name="Yin W.B."/>
            <person name="Xie B."/>
        </authorList>
    </citation>
    <scope>NUCLEOTIDE SEQUENCE [LARGE SCALE GENOMIC DNA]</scope>
    <source>
        <strain evidence="1">170</strain>
    </source>
</reference>
<dbReference type="RefSeq" id="XP_018143689.1">
    <property type="nucleotide sequence ID" value="XM_018286894.1"/>
</dbReference>
<dbReference type="Proteomes" id="UP000078397">
    <property type="component" value="Unassembled WGS sequence"/>
</dbReference>
<comment type="caution">
    <text evidence="1">The sequence shown here is derived from an EMBL/GenBank/DDBJ whole genome shotgun (WGS) entry which is preliminary data.</text>
</comment>
<dbReference type="OrthoDB" id="5273928at2759"/>
<evidence type="ECO:0000313" key="2">
    <source>
        <dbReference type="Proteomes" id="UP000078397"/>
    </source>
</evidence>